<gene>
    <name evidence="2" type="ORF">NG900_00435</name>
</gene>
<dbReference type="Pfam" id="PF02661">
    <property type="entry name" value="Fic"/>
    <property type="match status" value="1"/>
</dbReference>
<sequence length="509" mass="57388">MIGTAHRTYLGYEALVRRYGLRVPPLRCVYSAVERAIETRSVSPEGDEFIELPLARIQDTDSLVGQLTFALKRERLNLTVLGALCEHQEVLDTIQVWLADKPSSKYARIAAHLAEWLTGCTFEYRLPPGAPRVPLLNPDEYVIGPGRSDTKFGVINNLIGETWFCPLIRRTPRLNALLAEGLAGKVTDAVNAIEPEMLSRAVDYLYLSETQSTYTIEDEIPDNNRAARFRRLLEQAGEPGELTEQQLCDWQNQIVSPLMAEQQFRDSQNWLSRPGRLRNVADYIPPPPALVEGMMRGIAQVANLATEGFDAVLAASCASFGFVFVHPFLDGNGRLHRFLLHHILRQAGFTPAGVVLPLSARMLKQLERYSALLKTYSRPRTDVLEYALDAESGTIHVRTPQPKWLYAYFDATDICEFILECCKACVEEDLQTEVEYLRAHDATVRDLESWLDMRQSALNTLIDVIVQGNGVLSKNKRRLVERLTSDEIARIEATVNEHFAEYIDGRARA</sequence>
<dbReference type="PANTHER" id="PTHR13504:SF38">
    <property type="entry name" value="FIDO DOMAIN-CONTAINING PROTEIN"/>
    <property type="match status" value="1"/>
</dbReference>
<dbReference type="EMBL" id="JAMXHT010000001">
    <property type="protein sequence ID" value="MCO5396659.1"/>
    <property type="molecule type" value="Genomic_DNA"/>
</dbReference>
<dbReference type="PANTHER" id="PTHR13504">
    <property type="entry name" value="FIDO DOMAIN-CONTAINING PROTEIN DDB_G0283145"/>
    <property type="match status" value="1"/>
</dbReference>
<reference evidence="2" key="1">
    <citation type="submission" date="2022-06" db="EMBL/GenBank/DDBJ databases">
        <authorList>
            <person name="Lu C.-H."/>
        </authorList>
    </citation>
    <scope>NUCLEOTIDE SEQUENCE</scope>
    <source>
        <strain evidence="2">21MJYT02-11</strain>
    </source>
</reference>
<dbReference type="PROSITE" id="PS51459">
    <property type="entry name" value="FIDO"/>
    <property type="match status" value="1"/>
</dbReference>
<evidence type="ECO:0000259" key="1">
    <source>
        <dbReference type="PROSITE" id="PS51459"/>
    </source>
</evidence>
<dbReference type="InterPro" id="IPR040198">
    <property type="entry name" value="Fido_containing"/>
</dbReference>
<feature type="domain" description="Fido" evidence="1">
    <location>
        <begin position="242"/>
        <end position="389"/>
    </location>
</feature>
<dbReference type="InterPro" id="IPR003812">
    <property type="entry name" value="Fido"/>
</dbReference>
<accession>A0ABT1AE39</accession>
<name>A0ABT1AE39_9RALS</name>
<dbReference type="Gene3D" id="1.10.3290.10">
    <property type="entry name" value="Fido-like domain"/>
    <property type="match status" value="1"/>
</dbReference>
<evidence type="ECO:0000313" key="2">
    <source>
        <dbReference type="EMBL" id="MCO5396659.1"/>
    </source>
</evidence>
<dbReference type="RefSeq" id="WP_252675631.1">
    <property type="nucleotide sequence ID" value="NZ_JAMXHT010000001.1"/>
</dbReference>
<reference evidence="2" key="2">
    <citation type="journal article" date="2023" name="Front. Microbiol.">
        <title>Ralstonia chuxiongensis sp. nov., Ralstonia mojiangensis sp. nov., and Ralstonia soli sp. nov., isolated from tobacco fields, are three novel species in the family Burkholderiaceae.</title>
        <authorList>
            <person name="Lu C.H."/>
            <person name="Zhang Y.Y."/>
            <person name="Jiang N."/>
            <person name="Chen W."/>
            <person name="Shao X."/>
            <person name="Zhao Z.M."/>
            <person name="Lu W.L."/>
            <person name="Hu X."/>
            <person name="Xi Y.X."/>
            <person name="Zou S.Y."/>
            <person name="Wei Q.J."/>
            <person name="Lin Z.L."/>
            <person name="Gong L."/>
            <person name="Gai X.T."/>
            <person name="Zhang L.Q."/>
            <person name="Li J.Y."/>
            <person name="Jin Y."/>
            <person name="Xia Z.Y."/>
        </authorList>
    </citation>
    <scope>NUCLEOTIDE SEQUENCE</scope>
    <source>
        <strain evidence="2">21MJYT02-11</strain>
    </source>
</reference>
<keyword evidence="3" id="KW-1185">Reference proteome</keyword>
<evidence type="ECO:0000313" key="3">
    <source>
        <dbReference type="Proteomes" id="UP001162811"/>
    </source>
</evidence>
<dbReference type="SUPFAM" id="SSF140931">
    <property type="entry name" value="Fic-like"/>
    <property type="match status" value="1"/>
</dbReference>
<organism evidence="2 3">
    <name type="scientific">Ralstonia soli</name>
    <dbReference type="NCBI Taxonomy" id="2953896"/>
    <lineage>
        <taxon>Bacteria</taxon>
        <taxon>Pseudomonadati</taxon>
        <taxon>Pseudomonadota</taxon>
        <taxon>Betaproteobacteria</taxon>
        <taxon>Burkholderiales</taxon>
        <taxon>Burkholderiaceae</taxon>
        <taxon>Ralstonia</taxon>
    </lineage>
</organism>
<proteinExistence type="predicted"/>
<dbReference type="InterPro" id="IPR036597">
    <property type="entry name" value="Fido-like_dom_sf"/>
</dbReference>
<comment type="caution">
    <text evidence="2">The sequence shown here is derived from an EMBL/GenBank/DDBJ whole genome shotgun (WGS) entry which is preliminary data.</text>
</comment>
<protein>
    <submittedName>
        <fullName evidence="2">Fic family protein</fullName>
    </submittedName>
</protein>
<dbReference type="Proteomes" id="UP001162811">
    <property type="component" value="Unassembled WGS sequence"/>
</dbReference>